<gene>
    <name evidence="2" type="ORF">H671_2g5991</name>
</gene>
<evidence type="ECO:0000313" key="2">
    <source>
        <dbReference type="EMBL" id="ERE84406.1"/>
    </source>
</evidence>
<organism evidence="2 3">
    <name type="scientific">Cricetulus griseus</name>
    <name type="common">Chinese hamster</name>
    <name type="synonym">Cricetulus barabensis griseus</name>
    <dbReference type="NCBI Taxonomy" id="10029"/>
    <lineage>
        <taxon>Eukaryota</taxon>
        <taxon>Metazoa</taxon>
        <taxon>Chordata</taxon>
        <taxon>Craniata</taxon>
        <taxon>Vertebrata</taxon>
        <taxon>Euteleostomi</taxon>
        <taxon>Mammalia</taxon>
        <taxon>Eutheria</taxon>
        <taxon>Euarchontoglires</taxon>
        <taxon>Glires</taxon>
        <taxon>Rodentia</taxon>
        <taxon>Myomorpha</taxon>
        <taxon>Muroidea</taxon>
        <taxon>Cricetidae</taxon>
        <taxon>Cricetinae</taxon>
        <taxon>Cricetulus</taxon>
    </lineage>
</organism>
<feature type="region of interest" description="Disordered" evidence="1">
    <location>
        <begin position="56"/>
        <end position="76"/>
    </location>
</feature>
<protein>
    <submittedName>
        <fullName evidence="2">Uncharacterized protein</fullName>
    </submittedName>
</protein>
<dbReference type="EMBL" id="KE667959">
    <property type="protein sequence ID" value="ERE84406.1"/>
    <property type="molecule type" value="Genomic_DNA"/>
</dbReference>
<proteinExistence type="predicted"/>
<sequence>MFTLCCLVSLDKELMFGSPSEIKAPTFNQKLNPWHSRIEDLLHRGNTPWRYSKTLGHSSSSTECPSKGMHQRRAGSTHLRRHPLENLSDLLVCQSKAYAVLGNC</sequence>
<accession>A0A061IIZ2</accession>
<dbReference type="Proteomes" id="UP000030759">
    <property type="component" value="Unassembled WGS sequence"/>
</dbReference>
<name>A0A061IIZ2_CRIGR</name>
<evidence type="ECO:0000313" key="3">
    <source>
        <dbReference type="Proteomes" id="UP000030759"/>
    </source>
</evidence>
<dbReference type="AlphaFoldDB" id="A0A061IIZ2"/>
<evidence type="ECO:0000256" key="1">
    <source>
        <dbReference type="SAM" id="MobiDB-lite"/>
    </source>
</evidence>
<reference evidence="3" key="1">
    <citation type="journal article" date="2013" name="Nat. Biotechnol.">
        <title>Chinese hamster genome sequenced from sorted chromosomes.</title>
        <authorList>
            <person name="Brinkrolf K."/>
            <person name="Rupp O."/>
            <person name="Laux H."/>
            <person name="Kollin F."/>
            <person name="Ernst W."/>
            <person name="Linke B."/>
            <person name="Kofler R."/>
            <person name="Romand S."/>
            <person name="Hesse F."/>
            <person name="Budach W.E."/>
            <person name="Galosy S."/>
            <person name="Muller D."/>
            <person name="Noll T."/>
            <person name="Wienberg J."/>
            <person name="Jostock T."/>
            <person name="Leonard M."/>
            <person name="Grillari J."/>
            <person name="Tauch A."/>
            <person name="Goesmann A."/>
            <person name="Helk B."/>
            <person name="Mott J.E."/>
            <person name="Puhler A."/>
            <person name="Borth N."/>
        </authorList>
    </citation>
    <scope>NUCLEOTIDE SEQUENCE [LARGE SCALE GENOMIC DNA]</scope>
    <source>
        <strain evidence="3">17A/GY</strain>
    </source>
</reference>